<evidence type="ECO:0000313" key="1">
    <source>
        <dbReference type="EMBL" id="CAB3986971.1"/>
    </source>
</evidence>
<gene>
    <name evidence="1" type="ORF">PACLA_8A052210</name>
</gene>
<organism evidence="1 2">
    <name type="scientific">Paramuricea clavata</name>
    <name type="common">Red gorgonian</name>
    <name type="synonym">Violescent sea-whip</name>
    <dbReference type="NCBI Taxonomy" id="317549"/>
    <lineage>
        <taxon>Eukaryota</taxon>
        <taxon>Metazoa</taxon>
        <taxon>Cnidaria</taxon>
        <taxon>Anthozoa</taxon>
        <taxon>Octocorallia</taxon>
        <taxon>Malacalcyonacea</taxon>
        <taxon>Plexauridae</taxon>
        <taxon>Paramuricea</taxon>
    </lineage>
</organism>
<dbReference type="Proteomes" id="UP001152795">
    <property type="component" value="Unassembled WGS sequence"/>
</dbReference>
<sequence length="163" mass="18978">MTSLFVKLTNQIISTCKAYINKGGSRIWDSPKIWVYRVDMQVSWHDRNLSDECQRLNTVIKIARSKIAQSLSDSFPQNKKQAERDSIRVKDSLNSVRTIYLATMENLSGLLKIKLSLVRTMKNSNKTTYALELLGKFENIKGVQLYLNDRYEHLIQYRKDLET</sequence>
<dbReference type="AlphaFoldDB" id="A0A6S7GQT9"/>
<dbReference type="EMBL" id="CACRXK020001100">
    <property type="protein sequence ID" value="CAB3986971.1"/>
    <property type="molecule type" value="Genomic_DNA"/>
</dbReference>
<proteinExistence type="predicted"/>
<protein>
    <submittedName>
        <fullName evidence="1">Uncharacterized protein</fullName>
    </submittedName>
</protein>
<evidence type="ECO:0000313" key="2">
    <source>
        <dbReference type="Proteomes" id="UP001152795"/>
    </source>
</evidence>
<reference evidence="1" key="1">
    <citation type="submission" date="2020-04" db="EMBL/GenBank/DDBJ databases">
        <authorList>
            <person name="Alioto T."/>
            <person name="Alioto T."/>
            <person name="Gomez Garrido J."/>
        </authorList>
    </citation>
    <scope>NUCLEOTIDE SEQUENCE</scope>
    <source>
        <strain evidence="1">A484AB</strain>
    </source>
</reference>
<name>A0A6S7GQT9_PARCT</name>
<comment type="caution">
    <text evidence="1">The sequence shown here is derived from an EMBL/GenBank/DDBJ whole genome shotgun (WGS) entry which is preliminary data.</text>
</comment>
<accession>A0A6S7GQT9</accession>
<keyword evidence="2" id="KW-1185">Reference proteome</keyword>